<reference evidence="1 2" key="1">
    <citation type="submission" date="2017-10" db="EMBL/GenBank/DDBJ databases">
        <title>Nyctiphanis sp. nov., isolated from the stomach of the euphausiid Nyctiphanes simplex (Hansen, 1911) in the Gulf of California.</title>
        <authorList>
            <person name="Gomez-Gil B."/>
            <person name="Aguilar-Mendez M."/>
            <person name="Lopez-Cortes A."/>
            <person name="Gomez-Gutierrez J."/>
            <person name="Roque A."/>
            <person name="Lang E."/>
            <person name="Gonzalez-Castillo A."/>
        </authorList>
    </citation>
    <scope>NUCLEOTIDE SEQUENCE [LARGE SCALE GENOMIC DNA]</scope>
    <source>
        <strain evidence="1 2">CAIM 600</strain>
    </source>
</reference>
<gene>
    <name evidence="1" type="ORF">CS022_17040</name>
</gene>
<protein>
    <submittedName>
        <fullName evidence="1">Uncharacterized protein</fullName>
    </submittedName>
</protein>
<accession>A0A4Q0YMX9</accession>
<keyword evidence="2" id="KW-1185">Reference proteome</keyword>
<name>A0A4Q0YMX9_9GAMM</name>
<organism evidence="1 2">
    <name type="scientific">Veronia nyctiphanis</name>
    <dbReference type="NCBI Taxonomy" id="1278244"/>
    <lineage>
        <taxon>Bacteria</taxon>
        <taxon>Pseudomonadati</taxon>
        <taxon>Pseudomonadota</taxon>
        <taxon>Gammaproteobacteria</taxon>
        <taxon>Vibrionales</taxon>
        <taxon>Vibrionaceae</taxon>
        <taxon>Veronia</taxon>
    </lineage>
</organism>
<dbReference type="EMBL" id="PEIB01000024">
    <property type="protein sequence ID" value="RXJ72250.1"/>
    <property type="molecule type" value="Genomic_DNA"/>
</dbReference>
<proteinExistence type="predicted"/>
<sequence>MMKSGNKLLSEVKIRVGDVQMSVIQLIKFYIQATKNSVFLNDVNQIVYQLSNGQEKYMSWVACLIHQAINNMEECLWESPAECFSTRQNITNIVTRITSAIDKDNLGQPRKTTQMLRVR</sequence>
<evidence type="ECO:0000313" key="1">
    <source>
        <dbReference type="EMBL" id="RXJ72250.1"/>
    </source>
</evidence>
<dbReference type="Proteomes" id="UP000290287">
    <property type="component" value="Unassembled WGS sequence"/>
</dbReference>
<evidence type="ECO:0000313" key="2">
    <source>
        <dbReference type="Proteomes" id="UP000290287"/>
    </source>
</evidence>
<comment type="caution">
    <text evidence="1">The sequence shown here is derived from an EMBL/GenBank/DDBJ whole genome shotgun (WGS) entry which is preliminary data.</text>
</comment>
<dbReference type="AlphaFoldDB" id="A0A4Q0YMX9"/>